<reference evidence="1" key="1">
    <citation type="submission" date="2020-08" db="EMBL/GenBank/DDBJ databases">
        <title>Multicomponent nature underlies the extraordinary mechanical properties of spider dragline silk.</title>
        <authorList>
            <person name="Kono N."/>
            <person name="Nakamura H."/>
            <person name="Mori M."/>
            <person name="Yoshida Y."/>
            <person name="Ohtoshi R."/>
            <person name="Malay A.D."/>
            <person name="Moran D.A.P."/>
            <person name="Tomita M."/>
            <person name="Numata K."/>
            <person name="Arakawa K."/>
        </authorList>
    </citation>
    <scope>NUCLEOTIDE SEQUENCE</scope>
</reference>
<dbReference type="AlphaFoldDB" id="A0A8X6M8H8"/>
<proteinExistence type="predicted"/>
<gene>
    <name evidence="1" type="ORF">NPIL_604601</name>
</gene>
<evidence type="ECO:0000313" key="1">
    <source>
        <dbReference type="EMBL" id="GFS31342.1"/>
    </source>
</evidence>
<dbReference type="OrthoDB" id="10319520at2759"/>
<comment type="caution">
    <text evidence="1">The sequence shown here is derived from an EMBL/GenBank/DDBJ whole genome shotgun (WGS) entry which is preliminary data.</text>
</comment>
<accession>A0A8X6M8H8</accession>
<sequence length="179" mass="20572">MSRVSEKNCVKFWDEKIFNAFKLKIEKKCFNFPVPLTSQETSTQLSRSPCNRRYLRLASCHRNAFAWKYVRQKSIERSNGKDIENLRISRTVRGVFKASLAPASLSLPLHFARSMAPYAGFPGNTGLDGLPQWLSFQIFGFVSLHQHSFVAGPLFAPVMRGLIRVLTRAAFLWHRLPRR</sequence>
<organism evidence="1 2">
    <name type="scientific">Nephila pilipes</name>
    <name type="common">Giant wood spider</name>
    <name type="synonym">Nephila maculata</name>
    <dbReference type="NCBI Taxonomy" id="299642"/>
    <lineage>
        <taxon>Eukaryota</taxon>
        <taxon>Metazoa</taxon>
        <taxon>Ecdysozoa</taxon>
        <taxon>Arthropoda</taxon>
        <taxon>Chelicerata</taxon>
        <taxon>Arachnida</taxon>
        <taxon>Araneae</taxon>
        <taxon>Araneomorphae</taxon>
        <taxon>Entelegynae</taxon>
        <taxon>Araneoidea</taxon>
        <taxon>Nephilidae</taxon>
        <taxon>Nephila</taxon>
    </lineage>
</organism>
<keyword evidence="2" id="KW-1185">Reference proteome</keyword>
<name>A0A8X6M8H8_NEPPI</name>
<dbReference type="Proteomes" id="UP000887013">
    <property type="component" value="Unassembled WGS sequence"/>
</dbReference>
<dbReference type="EMBL" id="BMAW01087746">
    <property type="protein sequence ID" value="GFS31342.1"/>
    <property type="molecule type" value="Genomic_DNA"/>
</dbReference>
<protein>
    <submittedName>
        <fullName evidence="1">Uncharacterized protein</fullName>
    </submittedName>
</protein>
<evidence type="ECO:0000313" key="2">
    <source>
        <dbReference type="Proteomes" id="UP000887013"/>
    </source>
</evidence>